<feature type="transmembrane region" description="Helical" evidence="8">
    <location>
        <begin position="82"/>
        <end position="103"/>
    </location>
</feature>
<feature type="transmembrane region" description="Helical" evidence="8">
    <location>
        <begin position="380"/>
        <end position="399"/>
    </location>
</feature>
<feature type="transmembrane region" description="Helical" evidence="8">
    <location>
        <begin position="109"/>
        <end position="129"/>
    </location>
</feature>
<keyword evidence="4 8" id="KW-0812">Transmembrane</keyword>
<evidence type="ECO:0000313" key="9">
    <source>
        <dbReference type="EMBL" id="MFD0923709.1"/>
    </source>
</evidence>
<evidence type="ECO:0000256" key="5">
    <source>
        <dbReference type="ARBA" id="ARBA00022989"/>
    </source>
</evidence>
<evidence type="ECO:0000256" key="4">
    <source>
        <dbReference type="ARBA" id="ARBA00022692"/>
    </source>
</evidence>
<feature type="region of interest" description="Disordered" evidence="7">
    <location>
        <begin position="420"/>
        <end position="465"/>
    </location>
</feature>
<dbReference type="PANTHER" id="PTHR23513:SF11">
    <property type="entry name" value="STAPHYLOFERRIN A TRANSPORTER"/>
    <property type="match status" value="1"/>
</dbReference>
<dbReference type="Pfam" id="PF05977">
    <property type="entry name" value="MFS_3"/>
    <property type="match status" value="1"/>
</dbReference>
<feature type="transmembrane region" description="Helical" evidence="8">
    <location>
        <begin position="49"/>
        <end position="70"/>
    </location>
</feature>
<feature type="transmembrane region" description="Helical" evidence="8">
    <location>
        <begin position="347"/>
        <end position="368"/>
    </location>
</feature>
<sequence>MRHRMATMFRALRHPNYRRWAAADFVSVTGAWMQNLGLNWFVLTKTGSPGLLGLSLLFQTIPGVVLASWAGSLADRWPARRVLFATQTAHALLALALAAVAWGDGPLGAVYAIALAGGVVTVFDGPALGRFGSQLVTRDDLGNALGLGSVFSSGGRILGMGLAGALVGLTGVPLLFLINAVSFGGVLLALGRVRSDAIYPLATSPPERTGVRAGARYVLGHRPLVVMFLLSFVLSALGRNYQVTMAAMSNGPLHAGASGYSALSVVFAAGTVVGGFAAAARKELTLRLVLVMALGTSLLQAVSGAAPGVWSFALALFPIAVGAVVLDTATSTRIQLDSDEDMRGRVLSAKSMVTSASGAVGGPLLGWLSEFAGPGRALELAGIATVVATGLAWSLFSWMKERRALPAAHRWTRLAAVHPASPSVDVPPLRAKDATRPGRGPSWSRPGARITGRRLRKRLPSERAG</sequence>
<feature type="transmembrane region" description="Helical" evidence="8">
    <location>
        <begin position="21"/>
        <end position="43"/>
    </location>
</feature>
<feature type="transmembrane region" description="Helical" evidence="8">
    <location>
        <begin position="308"/>
        <end position="326"/>
    </location>
</feature>
<dbReference type="Gene3D" id="1.20.1250.20">
    <property type="entry name" value="MFS general substrate transporter like domains"/>
    <property type="match status" value="1"/>
</dbReference>
<feature type="transmembrane region" description="Helical" evidence="8">
    <location>
        <begin position="172"/>
        <end position="193"/>
    </location>
</feature>
<keyword evidence="6 8" id="KW-0472">Membrane</keyword>
<feature type="transmembrane region" description="Helical" evidence="8">
    <location>
        <begin position="257"/>
        <end position="277"/>
    </location>
</feature>
<feature type="transmembrane region" description="Helical" evidence="8">
    <location>
        <begin position="214"/>
        <end position="237"/>
    </location>
</feature>
<dbReference type="PANTHER" id="PTHR23513">
    <property type="entry name" value="INTEGRAL MEMBRANE EFFLUX PROTEIN-RELATED"/>
    <property type="match status" value="1"/>
</dbReference>
<keyword evidence="5 8" id="KW-1133">Transmembrane helix</keyword>
<evidence type="ECO:0000256" key="2">
    <source>
        <dbReference type="ARBA" id="ARBA00022448"/>
    </source>
</evidence>
<keyword evidence="10" id="KW-1185">Reference proteome</keyword>
<comment type="subcellular location">
    <subcellularLocation>
        <location evidence="1">Cell membrane</location>
        <topology evidence="1">Multi-pass membrane protein</topology>
    </subcellularLocation>
</comment>
<accession>A0ABW3FZ76</accession>
<feature type="transmembrane region" description="Helical" evidence="8">
    <location>
        <begin position="284"/>
        <end position="302"/>
    </location>
</feature>
<evidence type="ECO:0000256" key="8">
    <source>
        <dbReference type="SAM" id="Phobius"/>
    </source>
</evidence>
<name>A0ABW3FZ76_9PSEU</name>
<proteinExistence type="predicted"/>
<reference evidence="10" key="1">
    <citation type="journal article" date="2019" name="Int. J. Syst. Evol. Microbiol.">
        <title>The Global Catalogue of Microorganisms (GCM) 10K type strain sequencing project: providing services to taxonomists for standard genome sequencing and annotation.</title>
        <authorList>
            <consortium name="The Broad Institute Genomics Platform"/>
            <consortium name="The Broad Institute Genome Sequencing Center for Infectious Disease"/>
            <person name="Wu L."/>
            <person name="Ma J."/>
        </authorList>
    </citation>
    <scope>NUCLEOTIDE SEQUENCE [LARGE SCALE GENOMIC DNA]</scope>
    <source>
        <strain evidence="10">CCUG 56401</strain>
    </source>
</reference>
<evidence type="ECO:0000256" key="6">
    <source>
        <dbReference type="ARBA" id="ARBA00023136"/>
    </source>
</evidence>
<protein>
    <submittedName>
        <fullName evidence="9">MFS transporter</fullName>
    </submittedName>
</protein>
<dbReference type="CDD" id="cd06173">
    <property type="entry name" value="MFS_MefA_like"/>
    <property type="match status" value="1"/>
</dbReference>
<keyword evidence="2" id="KW-0813">Transport</keyword>
<dbReference type="SUPFAM" id="SSF103473">
    <property type="entry name" value="MFS general substrate transporter"/>
    <property type="match status" value="1"/>
</dbReference>
<dbReference type="EMBL" id="JBHTIW010000040">
    <property type="protein sequence ID" value="MFD0923709.1"/>
    <property type="molecule type" value="Genomic_DNA"/>
</dbReference>
<feature type="transmembrane region" description="Helical" evidence="8">
    <location>
        <begin position="141"/>
        <end position="166"/>
    </location>
</feature>
<keyword evidence="3" id="KW-1003">Cell membrane</keyword>
<dbReference type="RefSeq" id="WP_263247644.1">
    <property type="nucleotide sequence ID" value="NZ_BAABLT010000023.1"/>
</dbReference>
<evidence type="ECO:0000256" key="1">
    <source>
        <dbReference type="ARBA" id="ARBA00004651"/>
    </source>
</evidence>
<dbReference type="Proteomes" id="UP001597018">
    <property type="component" value="Unassembled WGS sequence"/>
</dbReference>
<dbReference type="InterPro" id="IPR036259">
    <property type="entry name" value="MFS_trans_sf"/>
</dbReference>
<dbReference type="InterPro" id="IPR010290">
    <property type="entry name" value="TM_effector"/>
</dbReference>
<gene>
    <name evidence="9" type="ORF">ACFQ16_28525</name>
</gene>
<comment type="caution">
    <text evidence="9">The sequence shown here is derived from an EMBL/GenBank/DDBJ whole genome shotgun (WGS) entry which is preliminary data.</text>
</comment>
<evidence type="ECO:0000313" key="10">
    <source>
        <dbReference type="Proteomes" id="UP001597018"/>
    </source>
</evidence>
<evidence type="ECO:0000256" key="7">
    <source>
        <dbReference type="SAM" id="MobiDB-lite"/>
    </source>
</evidence>
<evidence type="ECO:0000256" key="3">
    <source>
        <dbReference type="ARBA" id="ARBA00022475"/>
    </source>
</evidence>
<organism evidence="9 10">
    <name type="scientific">Saccharopolyspora rosea</name>
    <dbReference type="NCBI Taxonomy" id="524884"/>
    <lineage>
        <taxon>Bacteria</taxon>
        <taxon>Bacillati</taxon>
        <taxon>Actinomycetota</taxon>
        <taxon>Actinomycetes</taxon>
        <taxon>Pseudonocardiales</taxon>
        <taxon>Pseudonocardiaceae</taxon>
        <taxon>Saccharopolyspora</taxon>
    </lineage>
</organism>